<sequence length="164" mass="18300">MKKPETITVMVESPRGFNQKFDYEPKSQRFKLNKILPAGLVFPFDFGMIPGTKGDDGDPLDIIVVSESGTFPGCLIDCRIVGVLQAEQTERDGKIMRNDRFIGIPDVSQLFSEVKTLEDLPDAILNQLEHFFRNYNEQAGKQFSVTARLGAQPAIKLIGHGTIK</sequence>
<evidence type="ECO:0000313" key="7">
    <source>
        <dbReference type="Proteomes" id="UP000264217"/>
    </source>
</evidence>
<keyword evidence="4" id="KW-0378">Hydrolase</keyword>
<accession>A0A372NUM8</accession>
<dbReference type="GO" id="GO:0000287">
    <property type="term" value="F:magnesium ion binding"/>
    <property type="evidence" value="ECO:0007669"/>
    <property type="project" value="InterPro"/>
</dbReference>
<evidence type="ECO:0000256" key="3">
    <source>
        <dbReference type="ARBA" id="ARBA00022723"/>
    </source>
</evidence>
<dbReference type="RefSeq" id="WP_117392634.1">
    <property type="nucleotide sequence ID" value="NZ_QWDC01000002.1"/>
</dbReference>
<dbReference type="PROSITE" id="PS00387">
    <property type="entry name" value="PPASE"/>
    <property type="match status" value="1"/>
</dbReference>
<gene>
    <name evidence="6" type="ORF">D0C36_16180</name>
</gene>
<reference evidence="6 7" key="1">
    <citation type="submission" date="2018-08" db="EMBL/GenBank/DDBJ databases">
        <title>Mucilaginibacter sp. MYSH2.</title>
        <authorList>
            <person name="Seo T."/>
        </authorList>
    </citation>
    <scope>NUCLEOTIDE SEQUENCE [LARGE SCALE GENOMIC DNA]</scope>
    <source>
        <strain evidence="6 7">MYSH2</strain>
    </source>
</reference>
<evidence type="ECO:0000313" key="6">
    <source>
        <dbReference type="EMBL" id="RFZ92925.1"/>
    </source>
</evidence>
<dbReference type="GO" id="GO:0006796">
    <property type="term" value="P:phosphate-containing compound metabolic process"/>
    <property type="evidence" value="ECO:0007669"/>
    <property type="project" value="InterPro"/>
</dbReference>
<dbReference type="InterPro" id="IPR008162">
    <property type="entry name" value="Pyrophosphatase"/>
</dbReference>
<keyword evidence="7" id="KW-1185">Reference proteome</keyword>
<dbReference type="EC" id="3.6.1.1" evidence="2"/>
<dbReference type="SUPFAM" id="SSF50324">
    <property type="entry name" value="Inorganic pyrophosphatase"/>
    <property type="match status" value="1"/>
</dbReference>
<proteinExistence type="predicted"/>
<dbReference type="GO" id="GO:0005737">
    <property type="term" value="C:cytoplasm"/>
    <property type="evidence" value="ECO:0007669"/>
    <property type="project" value="InterPro"/>
</dbReference>
<dbReference type="InterPro" id="IPR036649">
    <property type="entry name" value="Pyrophosphatase_sf"/>
</dbReference>
<dbReference type="OrthoDB" id="5187599at2"/>
<dbReference type="Pfam" id="PF00719">
    <property type="entry name" value="Pyrophosphatase"/>
    <property type="match status" value="1"/>
</dbReference>
<dbReference type="Proteomes" id="UP000264217">
    <property type="component" value="Unassembled WGS sequence"/>
</dbReference>
<keyword evidence="5" id="KW-0460">Magnesium</keyword>
<evidence type="ECO:0000256" key="5">
    <source>
        <dbReference type="ARBA" id="ARBA00022842"/>
    </source>
</evidence>
<name>A0A372NUM8_9SPHI</name>
<dbReference type="GO" id="GO:0004427">
    <property type="term" value="F:inorganic diphosphate phosphatase activity"/>
    <property type="evidence" value="ECO:0007669"/>
    <property type="project" value="UniProtKB-EC"/>
</dbReference>
<dbReference type="EMBL" id="QWDC01000002">
    <property type="protein sequence ID" value="RFZ92925.1"/>
    <property type="molecule type" value="Genomic_DNA"/>
</dbReference>
<evidence type="ECO:0000256" key="2">
    <source>
        <dbReference type="ARBA" id="ARBA00012146"/>
    </source>
</evidence>
<dbReference type="Gene3D" id="3.90.80.10">
    <property type="entry name" value="Inorganic pyrophosphatase"/>
    <property type="match status" value="1"/>
</dbReference>
<comment type="cofactor">
    <cofactor evidence="1">
        <name>Mg(2+)</name>
        <dbReference type="ChEBI" id="CHEBI:18420"/>
    </cofactor>
</comment>
<evidence type="ECO:0000256" key="4">
    <source>
        <dbReference type="ARBA" id="ARBA00022801"/>
    </source>
</evidence>
<dbReference type="AlphaFoldDB" id="A0A372NUM8"/>
<organism evidence="6 7">
    <name type="scientific">Mucilaginibacter conchicola</name>
    <dbReference type="NCBI Taxonomy" id="2303333"/>
    <lineage>
        <taxon>Bacteria</taxon>
        <taxon>Pseudomonadati</taxon>
        <taxon>Bacteroidota</taxon>
        <taxon>Sphingobacteriia</taxon>
        <taxon>Sphingobacteriales</taxon>
        <taxon>Sphingobacteriaceae</taxon>
        <taxon>Mucilaginibacter</taxon>
    </lineage>
</organism>
<evidence type="ECO:0000256" key="1">
    <source>
        <dbReference type="ARBA" id="ARBA00001946"/>
    </source>
</evidence>
<comment type="caution">
    <text evidence="6">The sequence shown here is derived from an EMBL/GenBank/DDBJ whole genome shotgun (WGS) entry which is preliminary data.</text>
</comment>
<protein>
    <recommendedName>
        <fullName evidence="2">inorganic diphosphatase</fullName>
        <ecNumber evidence="2">3.6.1.1</ecNumber>
    </recommendedName>
</protein>
<keyword evidence="3" id="KW-0479">Metal-binding</keyword>
<dbReference type="PANTHER" id="PTHR10286">
    <property type="entry name" value="INORGANIC PYROPHOSPHATASE"/>
    <property type="match status" value="1"/>
</dbReference>